<dbReference type="EMBL" id="CAJOBC010088019">
    <property type="protein sequence ID" value="CAF4363555.1"/>
    <property type="molecule type" value="Genomic_DNA"/>
</dbReference>
<dbReference type="EMBL" id="CAJNOK010010765">
    <property type="protein sequence ID" value="CAF1124197.1"/>
    <property type="molecule type" value="Genomic_DNA"/>
</dbReference>
<dbReference type="CDD" id="cd22791">
    <property type="entry name" value="OTU_VRTN"/>
    <property type="match status" value="1"/>
</dbReference>
<evidence type="ECO:0000313" key="5">
    <source>
        <dbReference type="Proteomes" id="UP000663829"/>
    </source>
</evidence>
<dbReference type="Proteomes" id="UP000677228">
    <property type="component" value="Unassembled WGS sequence"/>
</dbReference>
<organism evidence="2 5">
    <name type="scientific">Didymodactylos carnosus</name>
    <dbReference type="NCBI Taxonomy" id="1234261"/>
    <lineage>
        <taxon>Eukaryota</taxon>
        <taxon>Metazoa</taxon>
        <taxon>Spiralia</taxon>
        <taxon>Gnathifera</taxon>
        <taxon>Rotifera</taxon>
        <taxon>Eurotatoria</taxon>
        <taxon>Bdelloidea</taxon>
        <taxon>Philodinida</taxon>
        <taxon>Philodinidae</taxon>
        <taxon>Didymodactylos</taxon>
    </lineage>
</organism>
<dbReference type="Proteomes" id="UP000681722">
    <property type="component" value="Unassembled WGS sequence"/>
</dbReference>
<dbReference type="OrthoDB" id="5989585at2759"/>
<dbReference type="Proteomes" id="UP000663829">
    <property type="component" value="Unassembled WGS sequence"/>
</dbReference>
<dbReference type="EMBL" id="CAJNOQ010022501">
    <property type="protein sequence ID" value="CAF1501959.1"/>
    <property type="molecule type" value="Genomic_DNA"/>
</dbReference>
<gene>
    <name evidence="2" type="ORF">GPM918_LOCUS36723</name>
    <name evidence="1" type="ORF">OVA965_LOCUS20326</name>
    <name evidence="4" type="ORF">SRO942_LOCUS37470</name>
    <name evidence="3" type="ORF">TMI583_LOCUS20669</name>
</gene>
<evidence type="ECO:0000313" key="3">
    <source>
        <dbReference type="EMBL" id="CAF3900435.1"/>
    </source>
</evidence>
<dbReference type="AlphaFoldDB" id="A0A815TH56"/>
<dbReference type="Proteomes" id="UP000682733">
    <property type="component" value="Unassembled WGS sequence"/>
</dbReference>
<accession>A0A815TH56</accession>
<dbReference type="EMBL" id="CAJOBA010018657">
    <property type="protein sequence ID" value="CAF3900435.1"/>
    <property type="molecule type" value="Genomic_DNA"/>
</dbReference>
<proteinExistence type="predicted"/>
<sequence>MDHNIAEVSKNLLEQYSDVLNTVPIFVEGEGDCLFHAFQVFYPQMSGDEFRVKTINELFDDETFEEHVKRIINNDQHSGILTISTLSSVLNREIQSIYPNVNDNDAYFKILNRSFHPRTCDESFINDTSLRIMWSGPEPNDDHIWRTNHFVPLLSTKQYHDSSLRQPATITTQSLGKEDNGIVRQGTHGKYYYNERNGRKYVPHIVQENDVVKLNRFYATNKSDPNLRRMICYTTKNIDTEHLPIFLQYISPTSLIQTPVIMPYGNSTKLSRPFTSTEPSLDTTFNLGRCFVTPHLNCTRHVRQNIERQLIKIQVPEDDRQTLLETIFDLPESLIQAADADEFENRLVDLDIWNTINNNNLDNYPNTTDYHDWFITYEAENFQQHLIAGVRNADGYVNQDGSSPLFYNNDNEAINFALKSDTNWDLKPFSALVVILNKLITAEKNETVRSIHEGGEFELVALYTR</sequence>
<evidence type="ECO:0008006" key="6">
    <source>
        <dbReference type="Google" id="ProtNLM"/>
    </source>
</evidence>
<dbReference type="InterPro" id="IPR047273">
    <property type="entry name" value="VRTN_OTU_dom"/>
</dbReference>
<reference evidence="2" key="1">
    <citation type="submission" date="2021-02" db="EMBL/GenBank/DDBJ databases">
        <authorList>
            <person name="Nowell W R."/>
        </authorList>
    </citation>
    <scope>NUCLEOTIDE SEQUENCE</scope>
</reference>
<evidence type="ECO:0000313" key="1">
    <source>
        <dbReference type="EMBL" id="CAF1124197.1"/>
    </source>
</evidence>
<name>A0A815TH56_9BILA</name>
<protein>
    <recommendedName>
        <fullName evidence="6">OTU domain-containing protein</fullName>
    </recommendedName>
</protein>
<comment type="caution">
    <text evidence="2">The sequence shown here is derived from an EMBL/GenBank/DDBJ whole genome shotgun (WGS) entry which is preliminary data.</text>
</comment>
<evidence type="ECO:0000313" key="4">
    <source>
        <dbReference type="EMBL" id="CAF4363555.1"/>
    </source>
</evidence>
<keyword evidence="5" id="KW-1185">Reference proteome</keyword>
<evidence type="ECO:0000313" key="2">
    <source>
        <dbReference type="EMBL" id="CAF1501959.1"/>
    </source>
</evidence>